<protein>
    <submittedName>
        <fullName evidence="6">DNA-binding CsgD family transcriptional regulator</fullName>
    </submittedName>
</protein>
<dbReference type="SUPFAM" id="SSF46894">
    <property type="entry name" value="C-terminal effector domain of the bipartite response regulators"/>
    <property type="match status" value="1"/>
</dbReference>
<dbReference type="RefSeq" id="WP_183589487.1">
    <property type="nucleotide sequence ID" value="NZ_JACHCA010000017.1"/>
</dbReference>
<dbReference type="PANTHER" id="PTHR44688">
    <property type="entry name" value="DNA-BINDING TRANSCRIPTIONAL ACTIVATOR DEVR_DOSR"/>
    <property type="match status" value="1"/>
</dbReference>
<evidence type="ECO:0000256" key="3">
    <source>
        <dbReference type="ARBA" id="ARBA00023163"/>
    </source>
</evidence>
<dbReference type="PROSITE" id="PS50043">
    <property type="entry name" value="HTH_LUXR_2"/>
    <property type="match status" value="1"/>
</dbReference>
<feature type="domain" description="HTH luxR-type" evidence="5">
    <location>
        <begin position="114"/>
        <end position="178"/>
    </location>
</feature>
<dbReference type="PROSITE" id="PS00622">
    <property type="entry name" value="HTH_LUXR_1"/>
    <property type="match status" value="1"/>
</dbReference>
<dbReference type="Proteomes" id="UP000548326">
    <property type="component" value="Unassembled WGS sequence"/>
</dbReference>
<feature type="transmembrane region" description="Helical" evidence="4">
    <location>
        <begin position="40"/>
        <end position="60"/>
    </location>
</feature>
<feature type="transmembrane region" description="Helical" evidence="4">
    <location>
        <begin position="6"/>
        <end position="28"/>
    </location>
</feature>
<keyword evidence="2 6" id="KW-0238">DNA-binding</keyword>
<dbReference type="AlphaFoldDB" id="A0A841JIP2"/>
<keyword evidence="4" id="KW-0812">Transmembrane</keyword>
<dbReference type="GO" id="GO:0003677">
    <property type="term" value="F:DNA binding"/>
    <property type="evidence" value="ECO:0007669"/>
    <property type="project" value="UniProtKB-KW"/>
</dbReference>
<dbReference type="InterPro" id="IPR016032">
    <property type="entry name" value="Sig_transdc_resp-reg_C-effctor"/>
</dbReference>
<keyword evidence="4" id="KW-0472">Membrane</keyword>
<keyword evidence="3" id="KW-0804">Transcription</keyword>
<accession>A0A841JIP2</accession>
<keyword evidence="4" id="KW-1133">Transmembrane helix</keyword>
<evidence type="ECO:0000313" key="7">
    <source>
        <dbReference type="Proteomes" id="UP000548326"/>
    </source>
</evidence>
<evidence type="ECO:0000256" key="4">
    <source>
        <dbReference type="SAM" id="Phobius"/>
    </source>
</evidence>
<dbReference type="PANTHER" id="PTHR44688:SF16">
    <property type="entry name" value="DNA-BINDING TRANSCRIPTIONAL ACTIVATOR DEVR_DOSR"/>
    <property type="match status" value="1"/>
</dbReference>
<name>A0A841JIP2_9SPHI</name>
<dbReference type="Pfam" id="PF00196">
    <property type="entry name" value="GerE"/>
    <property type="match status" value="1"/>
</dbReference>
<proteinExistence type="predicted"/>
<evidence type="ECO:0000313" key="6">
    <source>
        <dbReference type="EMBL" id="MBB6130810.1"/>
    </source>
</evidence>
<organism evidence="6 7">
    <name type="scientific">Mucilaginibacter lappiensis</name>
    <dbReference type="NCBI Taxonomy" id="354630"/>
    <lineage>
        <taxon>Bacteria</taxon>
        <taxon>Pseudomonadati</taxon>
        <taxon>Bacteroidota</taxon>
        <taxon>Sphingobacteriia</taxon>
        <taxon>Sphingobacteriales</taxon>
        <taxon>Sphingobacteriaceae</taxon>
        <taxon>Mucilaginibacter</taxon>
    </lineage>
</organism>
<comment type="caution">
    <text evidence="6">The sequence shown here is derived from an EMBL/GenBank/DDBJ whole genome shotgun (WGS) entry which is preliminary data.</text>
</comment>
<reference evidence="6 7" key="1">
    <citation type="submission" date="2020-08" db="EMBL/GenBank/DDBJ databases">
        <title>Genomic Encyclopedia of Type Strains, Phase IV (KMG-V): Genome sequencing to study the core and pangenomes of soil and plant-associated prokaryotes.</title>
        <authorList>
            <person name="Whitman W."/>
        </authorList>
    </citation>
    <scope>NUCLEOTIDE SEQUENCE [LARGE SCALE GENOMIC DNA]</scope>
    <source>
        <strain evidence="6 7">MP601</strain>
    </source>
</reference>
<evidence type="ECO:0000256" key="1">
    <source>
        <dbReference type="ARBA" id="ARBA00023015"/>
    </source>
</evidence>
<feature type="transmembrane region" description="Helical" evidence="4">
    <location>
        <begin position="66"/>
        <end position="86"/>
    </location>
</feature>
<evidence type="ECO:0000259" key="5">
    <source>
        <dbReference type="PROSITE" id="PS50043"/>
    </source>
</evidence>
<dbReference type="PRINTS" id="PR00038">
    <property type="entry name" value="HTHLUXR"/>
</dbReference>
<dbReference type="InterPro" id="IPR036388">
    <property type="entry name" value="WH-like_DNA-bd_sf"/>
</dbReference>
<dbReference type="EMBL" id="JACHCA010000017">
    <property type="protein sequence ID" value="MBB6130810.1"/>
    <property type="molecule type" value="Genomic_DNA"/>
</dbReference>
<dbReference type="SMART" id="SM00421">
    <property type="entry name" value="HTH_LUXR"/>
    <property type="match status" value="1"/>
</dbReference>
<dbReference type="GO" id="GO:0006355">
    <property type="term" value="P:regulation of DNA-templated transcription"/>
    <property type="evidence" value="ECO:0007669"/>
    <property type="project" value="InterPro"/>
</dbReference>
<dbReference type="Gene3D" id="1.10.10.10">
    <property type="entry name" value="Winged helix-like DNA-binding domain superfamily/Winged helix DNA-binding domain"/>
    <property type="match status" value="1"/>
</dbReference>
<sequence length="178" mass="20688">MLQLPYHSHVVSWLFVAFELLLIIYLYIRSYPNKFNLQNWLPLIVLSLLMMWNGGFGYTINLFDLVGVNTIALMVVVMLMALPLFFKNRAAWFGKQDYLPKDLKNTEPSDSFMENCLKYGLSSREVEVVVLSRKGWKNKKIAETLFISERTVEGHLRNIYLKVGCERSKLALMNKLNS</sequence>
<dbReference type="CDD" id="cd06170">
    <property type="entry name" value="LuxR_C_like"/>
    <property type="match status" value="1"/>
</dbReference>
<keyword evidence="1" id="KW-0805">Transcription regulation</keyword>
<dbReference type="InterPro" id="IPR000792">
    <property type="entry name" value="Tscrpt_reg_LuxR_C"/>
</dbReference>
<evidence type="ECO:0000256" key="2">
    <source>
        <dbReference type="ARBA" id="ARBA00023125"/>
    </source>
</evidence>
<gene>
    <name evidence="6" type="ORF">HDF22_004955</name>
</gene>